<gene>
    <name evidence="1" type="ORF">RFI_34234</name>
</gene>
<protein>
    <submittedName>
        <fullName evidence="1">Uncharacterized protein</fullName>
    </submittedName>
</protein>
<dbReference type="AlphaFoldDB" id="X6LMK1"/>
<proteinExistence type="predicted"/>
<organism evidence="1 2">
    <name type="scientific">Reticulomyxa filosa</name>
    <dbReference type="NCBI Taxonomy" id="46433"/>
    <lineage>
        <taxon>Eukaryota</taxon>
        <taxon>Sar</taxon>
        <taxon>Rhizaria</taxon>
        <taxon>Retaria</taxon>
        <taxon>Foraminifera</taxon>
        <taxon>Monothalamids</taxon>
        <taxon>Reticulomyxidae</taxon>
        <taxon>Reticulomyxa</taxon>
    </lineage>
</organism>
<evidence type="ECO:0000313" key="1">
    <source>
        <dbReference type="EMBL" id="ETO03178.1"/>
    </source>
</evidence>
<sequence>MNDATLLVLFLTTQEKIKLIESFETIYTVYITVFSTWINKCPQQLYITKKGSAHHNDNEKLEMLQWGNTYKHYYQKSAIKSHYCTRNDDFLASKFNEKCNGKGQKLILVLSDFANVFGAYTEWVMLLYNRKYVFFLTNQSNTIRKLSNPNSTCTNIFLKSKLSLAHKHIKGKFIETDNDLLLLFDCEVRFLEINIIEDSVFFFGFFVQYFIQECCKSKLIKTFAFTFTGKLIFSANVLILPM</sequence>
<accession>X6LMK1</accession>
<name>X6LMK1_RETFI</name>
<comment type="caution">
    <text evidence="1">The sequence shown here is derived from an EMBL/GenBank/DDBJ whole genome shotgun (WGS) entry which is preliminary data.</text>
</comment>
<evidence type="ECO:0000313" key="2">
    <source>
        <dbReference type="Proteomes" id="UP000023152"/>
    </source>
</evidence>
<reference evidence="1 2" key="1">
    <citation type="journal article" date="2013" name="Curr. Biol.">
        <title>The Genome of the Foraminiferan Reticulomyxa filosa.</title>
        <authorList>
            <person name="Glockner G."/>
            <person name="Hulsmann N."/>
            <person name="Schleicher M."/>
            <person name="Noegel A.A."/>
            <person name="Eichinger L."/>
            <person name="Gallinger C."/>
            <person name="Pawlowski J."/>
            <person name="Sierra R."/>
            <person name="Euteneuer U."/>
            <person name="Pillet L."/>
            <person name="Moustafa A."/>
            <person name="Platzer M."/>
            <person name="Groth M."/>
            <person name="Szafranski K."/>
            <person name="Schliwa M."/>
        </authorList>
    </citation>
    <scope>NUCLEOTIDE SEQUENCE [LARGE SCALE GENOMIC DNA]</scope>
</reference>
<keyword evidence="2" id="KW-1185">Reference proteome</keyword>
<dbReference type="Proteomes" id="UP000023152">
    <property type="component" value="Unassembled WGS sequence"/>
</dbReference>
<dbReference type="EMBL" id="ASPP01033977">
    <property type="protein sequence ID" value="ETO03178.1"/>
    <property type="molecule type" value="Genomic_DNA"/>
</dbReference>